<dbReference type="Proteomes" id="UP001287356">
    <property type="component" value="Unassembled WGS sequence"/>
</dbReference>
<reference evidence="2" key="2">
    <citation type="submission" date="2023-06" db="EMBL/GenBank/DDBJ databases">
        <authorList>
            <consortium name="Lawrence Berkeley National Laboratory"/>
            <person name="Haridas S."/>
            <person name="Hensen N."/>
            <person name="Bonometti L."/>
            <person name="Westerberg I."/>
            <person name="Brannstrom I.O."/>
            <person name="Guillou S."/>
            <person name="Cros-Aarteil S."/>
            <person name="Calhoun S."/>
            <person name="Kuo A."/>
            <person name="Mondo S."/>
            <person name="Pangilinan J."/>
            <person name="Riley R."/>
            <person name="Labutti K."/>
            <person name="Andreopoulos B."/>
            <person name="Lipzen A."/>
            <person name="Chen C."/>
            <person name="Yanf M."/>
            <person name="Daum C."/>
            <person name="Ng V."/>
            <person name="Clum A."/>
            <person name="Steindorff A."/>
            <person name="Ohm R."/>
            <person name="Martin F."/>
            <person name="Silar P."/>
            <person name="Natvig D."/>
            <person name="Lalanne C."/>
            <person name="Gautier V."/>
            <person name="Ament-Velasquez S.L."/>
            <person name="Kruys A."/>
            <person name="Hutchinson M.I."/>
            <person name="Powell A.J."/>
            <person name="Barry K."/>
            <person name="Miller A.N."/>
            <person name="Grigoriev I.V."/>
            <person name="Debuchy R."/>
            <person name="Gladieux P."/>
            <person name="Thoren M.H."/>
            <person name="Johannesson H."/>
        </authorList>
    </citation>
    <scope>NUCLEOTIDE SEQUENCE</scope>
    <source>
        <strain evidence="2">CBS 958.72</strain>
    </source>
</reference>
<evidence type="ECO:0000313" key="2">
    <source>
        <dbReference type="EMBL" id="KAK3371456.1"/>
    </source>
</evidence>
<organism evidence="2 3">
    <name type="scientific">Lasiosphaeria ovina</name>
    <dbReference type="NCBI Taxonomy" id="92902"/>
    <lineage>
        <taxon>Eukaryota</taxon>
        <taxon>Fungi</taxon>
        <taxon>Dikarya</taxon>
        <taxon>Ascomycota</taxon>
        <taxon>Pezizomycotina</taxon>
        <taxon>Sordariomycetes</taxon>
        <taxon>Sordariomycetidae</taxon>
        <taxon>Sordariales</taxon>
        <taxon>Lasiosphaeriaceae</taxon>
        <taxon>Lasiosphaeria</taxon>
    </lineage>
</organism>
<sequence>MKLLSFLVLSAAGCALARPGGGGGGFRNGTTGATSTKAQCRQVARLTELASLAANQTKLDEVSKGNATRADALKAKAADGAAQLATLQANSTLMAVCDQVFAAEAMEDACGRLQRMEKLAGVVANATALDLRTDGNATKSDALKAKVAADADQLTALQSNATLTAFCAGLDTQDACRNLARLQKEVDLAANATALDTKFNGNATKVANFQAKAEKVQAKLAALQENTTLTDACASLASTKGASGSVVAATDGSSTSSSGATVGTSGAGSLQISLGSLLGVTALFVGAIAL</sequence>
<evidence type="ECO:0000313" key="3">
    <source>
        <dbReference type="Proteomes" id="UP001287356"/>
    </source>
</evidence>
<name>A0AAE0N5H7_9PEZI</name>
<keyword evidence="3" id="KW-1185">Reference proteome</keyword>
<reference evidence="2" key="1">
    <citation type="journal article" date="2023" name="Mol. Phylogenet. Evol.">
        <title>Genome-scale phylogeny and comparative genomics of the fungal order Sordariales.</title>
        <authorList>
            <person name="Hensen N."/>
            <person name="Bonometti L."/>
            <person name="Westerberg I."/>
            <person name="Brannstrom I.O."/>
            <person name="Guillou S."/>
            <person name="Cros-Aarteil S."/>
            <person name="Calhoun S."/>
            <person name="Haridas S."/>
            <person name="Kuo A."/>
            <person name="Mondo S."/>
            <person name="Pangilinan J."/>
            <person name="Riley R."/>
            <person name="LaButti K."/>
            <person name="Andreopoulos B."/>
            <person name="Lipzen A."/>
            <person name="Chen C."/>
            <person name="Yan M."/>
            <person name="Daum C."/>
            <person name="Ng V."/>
            <person name="Clum A."/>
            <person name="Steindorff A."/>
            <person name="Ohm R.A."/>
            <person name="Martin F."/>
            <person name="Silar P."/>
            <person name="Natvig D.O."/>
            <person name="Lalanne C."/>
            <person name="Gautier V."/>
            <person name="Ament-Velasquez S.L."/>
            <person name="Kruys A."/>
            <person name="Hutchinson M.I."/>
            <person name="Powell A.J."/>
            <person name="Barry K."/>
            <person name="Miller A.N."/>
            <person name="Grigoriev I.V."/>
            <person name="Debuchy R."/>
            <person name="Gladieux P."/>
            <person name="Hiltunen Thoren M."/>
            <person name="Johannesson H."/>
        </authorList>
    </citation>
    <scope>NUCLEOTIDE SEQUENCE</scope>
    <source>
        <strain evidence="2">CBS 958.72</strain>
    </source>
</reference>
<gene>
    <name evidence="2" type="ORF">B0T24DRAFT_595266</name>
</gene>
<keyword evidence="1" id="KW-0732">Signal</keyword>
<dbReference type="AlphaFoldDB" id="A0AAE0N5H7"/>
<evidence type="ECO:0008006" key="4">
    <source>
        <dbReference type="Google" id="ProtNLM"/>
    </source>
</evidence>
<feature type="signal peptide" evidence="1">
    <location>
        <begin position="1"/>
        <end position="17"/>
    </location>
</feature>
<proteinExistence type="predicted"/>
<protein>
    <recommendedName>
        <fullName evidence="4">Cell wall protein</fullName>
    </recommendedName>
</protein>
<comment type="caution">
    <text evidence="2">The sequence shown here is derived from an EMBL/GenBank/DDBJ whole genome shotgun (WGS) entry which is preliminary data.</text>
</comment>
<feature type="chain" id="PRO_5042241320" description="Cell wall protein" evidence="1">
    <location>
        <begin position="18"/>
        <end position="290"/>
    </location>
</feature>
<dbReference type="EMBL" id="JAULSN010000005">
    <property type="protein sequence ID" value="KAK3371456.1"/>
    <property type="molecule type" value="Genomic_DNA"/>
</dbReference>
<accession>A0AAE0N5H7</accession>
<evidence type="ECO:0000256" key="1">
    <source>
        <dbReference type="SAM" id="SignalP"/>
    </source>
</evidence>